<reference evidence="1 2" key="1">
    <citation type="submission" date="2018-11" db="EMBL/GenBank/DDBJ databases">
        <title>Deinococcus shelandsis sp. nov., isolated from South Shetland Islands soil of Antarctica.</title>
        <authorList>
            <person name="Tian J."/>
        </authorList>
    </citation>
    <scope>NUCLEOTIDE SEQUENCE [LARGE SCALE GENOMIC DNA]</scope>
    <source>
        <strain evidence="1 2">S14-83T</strain>
        <plasmid evidence="1 2">unnamed2</plasmid>
    </source>
</reference>
<keyword evidence="2" id="KW-1185">Reference proteome</keyword>
<name>A0A3G8YIU6_9DEIO</name>
<proteinExistence type="predicted"/>
<protein>
    <submittedName>
        <fullName evidence="1">Uncharacterized protein</fullName>
    </submittedName>
</protein>
<gene>
    <name evidence="1" type="ORF">EHF33_18160</name>
</gene>
<dbReference type="RefSeq" id="WP_124874878.1">
    <property type="nucleotide sequence ID" value="NZ_CP034186.1"/>
</dbReference>
<keyword evidence="1" id="KW-0614">Plasmid</keyword>
<geneLocation type="plasmid" evidence="1 2">
    <name>unnamed2</name>
</geneLocation>
<organism evidence="1 2">
    <name type="scientific">Deinococcus psychrotolerans</name>
    <dbReference type="NCBI Taxonomy" id="2489213"/>
    <lineage>
        <taxon>Bacteria</taxon>
        <taxon>Thermotogati</taxon>
        <taxon>Deinococcota</taxon>
        <taxon>Deinococci</taxon>
        <taxon>Deinococcales</taxon>
        <taxon>Deinococcaceae</taxon>
        <taxon>Deinococcus</taxon>
    </lineage>
</organism>
<dbReference type="Proteomes" id="UP000276417">
    <property type="component" value="Plasmid unnamed2"/>
</dbReference>
<evidence type="ECO:0000313" key="2">
    <source>
        <dbReference type="Proteomes" id="UP000276417"/>
    </source>
</evidence>
<dbReference type="EMBL" id="CP034186">
    <property type="protein sequence ID" value="AZI44845.1"/>
    <property type="molecule type" value="Genomic_DNA"/>
</dbReference>
<dbReference type="KEGG" id="dph:EHF33_18160"/>
<accession>A0A3G8YIU6</accession>
<dbReference type="AlphaFoldDB" id="A0A3G8YIU6"/>
<evidence type="ECO:0000313" key="1">
    <source>
        <dbReference type="EMBL" id="AZI44845.1"/>
    </source>
</evidence>
<sequence>MFGAPAIPSHISTATVQQATARLAPPGGGRPTLAGLEPMITEPSNQVVHPETSGTNYRWFVVSVAPLNSHWYLTTILKY</sequence>